<comment type="caution">
    <text evidence="2">The sequence shown here is derived from an EMBL/GenBank/DDBJ whole genome shotgun (WGS) entry which is preliminary data.</text>
</comment>
<dbReference type="Gene3D" id="3.90.1200.10">
    <property type="match status" value="1"/>
</dbReference>
<accession>A0ABU1RPH1</accession>
<reference evidence="2 3" key="1">
    <citation type="submission" date="2023-07" db="EMBL/GenBank/DDBJ databases">
        <title>Sorghum-associated microbial communities from plants grown in Nebraska, USA.</title>
        <authorList>
            <person name="Schachtman D."/>
        </authorList>
    </citation>
    <scope>NUCLEOTIDE SEQUENCE [LARGE SCALE GENOMIC DNA]</scope>
    <source>
        <strain evidence="2 3">BE107</strain>
    </source>
</reference>
<gene>
    <name evidence="2" type="ORF">J2W94_000940</name>
</gene>
<keyword evidence="3" id="KW-1185">Reference proteome</keyword>
<dbReference type="PANTHER" id="PTHR47829:SF3">
    <property type="entry name" value="AMINOGLYCOSIDE PHOSPHOTRANSFERASE DOMAIN-CONTAINING PROTEIN"/>
    <property type="match status" value="1"/>
</dbReference>
<dbReference type="InterPro" id="IPR052898">
    <property type="entry name" value="ACAD10-like"/>
</dbReference>
<dbReference type="PANTHER" id="PTHR47829">
    <property type="entry name" value="HYDROLASE, PUTATIVE (AFU_ORTHOLOGUE AFUA_1G12880)-RELATED"/>
    <property type="match status" value="1"/>
</dbReference>
<feature type="domain" description="Aminoglycoside phosphotransferase" evidence="1">
    <location>
        <begin position="37"/>
        <end position="264"/>
    </location>
</feature>
<evidence type="ECO:0000313" key="3">
    <source>
        <dbReference type="Proteomes" id="UP001254759"/>
    </source>
</evidence>
<dbReference type="RefSeq" id="WP_310090629.1">
    <property type="nucleotide sequence ID" value="NZ_JAVDTT010000001.1"/>
</dbReference>
<dbReference type="InterPro" id="IPR041726">
    <property type="entry name" value="ACAD10_11_N"/>
</dbReference>
<dbReference type="Proteomes" id="UP001254759">
    <property type="component" value="Unassembled WGS sequence"/>
</dbReference>
<organism evidence="2 3">
    <name type="scientific">Pseudoxanthomonas sacheonensis</name>
    <dbReference type="NCBI Taxonomy" id="443615"/>
    <lineage>
        <taxon>Bacteria</taxon>
        <taxon>Pseudomonadati</taxon>
        <taxon>Pseudomonadota</taxon>
        <taxon>Gammaproteobacteria</taxon>
        <taxon>Lysobacterales</taxon>
        <taxon>Lysobacteraceae</taxon>
        <taxon>Pseudoxanthomonas</taxon>
    </lineage>
</organism>
<dbReference type="CDD" id="cd05154">
    <property type="entry name" value="ACAD10_11_N-like"/>
    <property type="match status" value="1"/>
</dbReference>
<keyword evidence="2" id="KW-0418">Kinase</keyword>
<dbReference type="GO" id="GO:0016301">
    <property type="term" value="F:kinase activity"/>
    <property type="evidence" value="ECO:0007669"/>
    <property type="project" value="UniProtKB-KW"/>
</dbReference>
<dbReference type="Pfam" id="PF01636">
    <property type="entry name" value="APH"/>
    <property type="match status" value="1"/>
</dbReference>
<evidence type="ECO:0000259" key="1">
    <source>
        <dbReference type="Pfam" id="PF01636"/>
    </source>
</evidence>
<dbReference type="InterPro" id="IPR011009">
    <property type="entry name" value="Kinase-like_dom_sf"/>
</dbReference>
<dbReference type="Gene3D" id="3.30.200.20">
    <property type="entry name" value="Phosphorylase Kinase, domain 1"/>
    <property type="match status" value="1"/>
</dbReference>
<name>A0ABU1RPH1_9GAMM</name>
<keyword evidence="2" id="KW-0808">Transferase</keyword>
<protein>
    <submittedName>
        <fullName evidence="2">Aminoglycoside phosphotransferase (APT) family kinase protein</fullName>
    </submittedName>
</protein>
<evidence type="ECO:0000313" key="2">
    <source>
        <dbReference type="EMBL" id="MDR6840676.1"/>
    </source>
</evidence>
<dbReference type="EMBL" id="JAVDTT010000001">
    <property type="protein sequence ID" value="MDR6840676.1"/>
    <property type="molecule type" value="Genomic_DNA"/>
</dbReference>
<dbReference type="SUPFAM" id="SSF56112">
    <property type="entry name" value="Protein kinase-like (PK-like)"/>
    <property type="match status" value="1"/>
</dbReference>
<dbReference type="InterPro" id="IPR002575">
    <property type="entry name" value="Aminoglycoside_PTrfase"/>
</dbReference>
<proteinExistence type="predicted"/>
<sequence length="355" mass="39402">MIAEAKSGATSQDPFEIAALDAYLQQHIVGFEGPIQISRFKGGQSNPTYLLSTPQRQYVMRSKPAPVAQLLPSAHAVEREFRLQAALAGSAVPVAGMHCLCEDESVIGRAFYVMDFVEGRIFWEQSLPGIEPAERAALYDELNRVIAALHGVDFAALGLADYGKAGNYFSRQVDRWTRQYRASETGSIEAMDRLIEWLPLHIPQEESPQVSLVHGDYRLDNVIFHPTEPRILAVIDWELSTLGHPLADFAYHLMSWHIVPGGAMRGLAGLDLEALGIPRESEYIAAYERRIGRSAAGDWNYYLAYNLFRIAAILQGIAKRVQEGTASSPQAAEYGRQATPLAELGWRFAQQAERS</sequence>